<feature type="compositionally biased region" description="Low complexity" evidence="5">
    <location>
        <begin position="258"/>
        <end position="272"/>
    </location>
</feature>
<proteinExistence type="predicted"/>
<dbReference type="Pfam" id="PF00440">
    <property type="entry name" value="TetR_N"/>
    <property type="match status" value="1"/>
</dbReference>
<evidence type="ECO:0000313" key="8">
    <source>
        <dbReference type="Proteomes" id="UP001152308"/>
    </source>
</evidence>
<organism evidence="7 8">
    <name type="scientific">Gordonia hongkongensis</name>
    <dbReference type="NCBI Taxonomy" id="1701090"/>
    <lineage>
        <taxon>Bacteria</taxon>
        <taxon>Bacillati</taxon>
        <taxon>Actinomycetota</taxon>
        <taxon>Actinomycetes</taxon>
        <taxon>Mycobacteriales</taxon>
        <taxon>Gordoniaceae</taxon>
        <taxon>Gordonia</taxon>
    </lineage>
</organism>
<dbReference type="EMBL" id="JAKJLQ010000017">
    <property type="protein sequence ID" value="MDF6103110.1"/>
    <property type="molecule type" value="Genomic_DNA"/>
</dbReference>
<comment type="caution">
    <text evidence="7">The sequence shown here is derived from an EMBL/GenBank/DDBJ whole genome shotgun (WGS) entry which is preliminary data.</text>
</comment>
<name>A0ABT6BZF9_9ACTN</name>
<dbReference type="PANTHER" id="PTHR30055">
    <property type="entry name" value="HTH-TYPE TRANSCRIPTIONAL REGULATOR RUTR"/>
    <property type="match status" value="1"/>
</dbReference>
<evidence type="ECO:0000256" key="1">
    <source>
        <dbReference type="ARBA" id="ARBA00023015"/>
    </source>
</evidence>
<keyword evidence="3" id="KW-0804">Transcription</keyword>
<accession>A0ABT6BZF9</accession>
<dbReference type="Gene3D" id="1.10.357.10">
    <property type="entry name" value="Tetracycline Repressor, domain 2"/>
    <property type="match status" value="1"/>
</dbReference>
<evidence type="ECO:0000256" key="5">
    <source>
        <dbReference type="SAM" id="MobiDB-lite"/>
    </source>
</evidence>
<dbReference type="PANTHER" id="PTHR30055:SF234">
    <property type="entry name" value="HTH-TYPE TRANSCRIPTIONAL REGULATOR BETI"/>
    <property type="match status" value="1"/>
</dbReference>
<dbReference type="PROSITE" id="PS50977">
    <property type="entry name" value="HTH_TETR_2"/>
    <property type="match status" value="1"/>
</dbReference>
<evidence type="ECO:0000259" key="6">
    <source>
        <dbReference type="PROSITE" id="PS50977"/>
    </source>
</evidence>
<gene>
    <name evidence="7" type="ORF">L2299_18855</name>
</gene>
<dbReference type="InterPro" id="IPR001647">
    <property type="entry name" value="HTH_TetR"/>
</dbReference>
<feature type="region of interest" description="Disordered" evidence="5">
    <location>
        <begin position="253"/>
        <end position="272"/>
    </location>
</feature>
<dbReference type="PRINTS" id="PR00455">
    <property type="entry name" value="HTHTETR"/>
</dbReference>
<reference evidence="7" key="2">
    <citation type="submission" date="2022-01" db="EMBL/GenBank/DDBJ databases">
        <authorList>
            <person name="Sanchez-Suarez J."/>
            <person name="Villamil L."/>
            <person name="Diaz L.E."/>
        </authorList>
    </citation>
    <scope>NUCLEOTIDE SEQUENCE</scope>
    <source>
        <strain evidence="7">EUFUS-Z928</strain>
    </source>
</reference>
<dbReference type="SUPFAM" id="SSF46689">
    <property type="entry name" value="Homeodomain-like"/>
    <property type="match status" value="1"/>
</dbReference>
<evidence type="ECO:0000313" key="7">
    <source>
        <dbReference type="EMBL" id="MDF6103110.1"/>
    </source>
</evidence>
<evidence type="ECO:0000256" key="2">
    <source>
        <dbReference type="ARBA" id="ARBA00023125"/>
    </source>
</evidence>
<dbReference type="InterPro" id="IPR050109">
    <property type="entry name" value="HTH-type_TetR-like_transc_reg"/>
</dbReference>
<keyword evidence="1" id="KW-0805">Transcription regulation</keyword>
<evidence type="ECO:0000256" key="3">
    <source>
        <dbReference type="ARBA" id="ARBA00023163"/>
    </source>
</evidence>
<feature type="DNA-binding region" description="H-T-H motif" evidence="4">
    <location>
        <begin position="91"/>
        <end position="110"/>
    </location>
</feature>
<feature type="domain" description="HTH tetR-type" evidence="6">
    <location>
        <begin position="68"/>
        <end position="128"/>
    </location>
</feature>
<dbReference type="InterPro" id="IPR009057">
    <property type="entry name" value="Homeodomain-like_sf"/>
</dbReference>
<keyword evidence="8" id="KW-1185">Reference proteome</keyword>
<protein>
    <submittedName>
        <fullName evidence="7">TetR/AcrR family transcriptional regulator</fullName>
    </submittedName>
</protein>
<keyword evidence="2 4" id="KW-0238">DNA-binding</keyword>
<reference evidence="7" key="1">
    <citation type="journal article" date="2022" name="Data Brief">
        <title>Draft genome sequence data of Gordonia hongkongensis strain EUFUS-Z928 isolated from the octocoral Eunicea fusca.</title>
        <authorList>
            <person name="Sanchez-Suarez J."/>
            <person name="Diaz L."/>
            <person name="Melo-Bolivar J."/>
            <person name="Villamil L."/>
        </authorList>
    </citation>
    <scope>NUCLEOTIDE SEQUENCE</scope>
    <source>
        <strain evidence="7">EUFUS-Z928</strain>
    </source>
</reference>
<dbReference type="RefSeq" id="WP_277244398.1">
    <property type="nucleotide sequence ID" value="NZ_JAKJLQ010000017.1"/>
</dbReference>
<dbReference type="Proteomes" id="UP001152308">
    <property type="component" value="Unassembled WGS sequence"/>
</dbReference>
<evidence type="ECO:0000256" key="4">
    <source>
        <dbReference type="PROSITE-ProRule" id="PRU00335"/>
    </source>
</evidence>
<sequence>MHAPVAVIGLETLMTGQSHVSDVRVRTLRQRGRMGCALLDNEYAHSCGRKGDLMTAPQVLGRRERNMQLKHERIFAAAAELFAERGFAAATTQEVADRAGVAAGTVFRYAASKSELLLMIYNRMFREAIAEGVGSAARPMDAVDAVQSIVMAVFDASMASPENSAAYQRELLFGPASERYRAEGLAIVAEMEDTIATRLLAAAPEMDADSARLTAASVFAVLHLGIARSSTQAHPGRDARQDLHDQVHLILAGPASSKTQAGANQQQKGNQR</sequence>